<feature type="domain" description="Serine/threonine specific protein phosphatases" evidence="1">
    <location>
        <begin position="72"/>
        <end position="77"/>
    </location>
</feature>
<dbReference type="Proteomes" id="UP000755551">
    <property type="component" value="Unassembled WGS sequence"/>
</dbReference>
<name>A0ABS6M7B3_9GAMM</name>
<keyword evidence="3" id="KW-1185">Reference proteome</keyword>
<dbReference type="PANTHER" id="PTHR42850:SF4">
    <property type="entry name" value="ZINC-DEPENDENT ENDOPOLYPHOSPHATASE"/>
    <property type="match status" value="1"/>
</dbReference>
<dbReference type="PANTHER" id="PTHR42850">
    <property type="entry name" value="METALLOPHOSPHOESTERASE"/>
    <property type="match status" value="1"/>
</dbReference>
<dbReference type="Pfam" id="PF00149">
    <property type="entry name" value="Metallophos"/>
    <property type="match status" value="1"/>
</dbReference>
<dbReference type="RefSeq" id="WP_217333485.1">
    <property type="nucleotide sequence ID" value="NZ_JAHQZT010000001.1"/>
</dbReference>
<evidence type="ECO:0000313" key="2">
    <source>
        <dbReference type="EMBL" id="MBV0932070.1"/>
    </source>
</evidence>
<dbReference type="InterPro" id="IPR050126">
    <property type="entry name" value="Ap4A_hydrolase"/>
</dbReference>
<organism evidence="2 3">
    <name type="scientific">Marinobacterium weihaiense</name>
    <dbReference type="NCBI Taxonomy" id="2851016"/>
    <lineage>
        <taxon>Bacteria</taxon>
        <taxon>Pseudomonadati</taxon>
        <taxon>Pseudomonadota</taxon>
        <taxon>Gammaproteobacteria</taxon>
        <taxon>Oceanospirillales</taxon>
        <taxon>Oceanospirillaceae</taxon>
        <taxon>Marinobacterium</taxon>
    </lineage>
</organism>
<sequence>MTVVQRIEPNASGRDFVVGDIHGWLGPLQSELDAVCFDTRRDRLFSVGDLINRGPDSAACLELLREPWFFAVRGNHEQILFDWLSDSDSISVDDWMRYGGRAWLGEGPEHFFARHADLRCWCERLSRELPWVIELELPDGRLLLISHSTLPQGDWPDLRERLPKEMSLRDEILWQRPVRVPGFERWIGGVDLCVHGHVVVPGVGRCGNGVYVDTGAALFDVRYRSRGKTARPRITAIEVGELFHVPPLSRQVDA</sequence>
<accession>A0ABS6M7B3</accession>
<dbReference type="InterPro" id="IPR006186">
    <property type="entry name" value="Ser/Thr-sp_prot-phosphatase"/>
</dbReference>
<dbReference type="EMBL" id="JAHQZT010000001">
    <property type="protein sequence ID" value="MBV0932070.1"/>
    <property type="molecule type" value="Genomic_DNA"/>
</dbReference>
<dbReference type="InterPro" id="IPR004843">
    <property type="entry name" value="Calcineurin-like_PHP"/>
</dbReference>
<evidence type="ECO:0000313" key="3">
    <source>
        <dbReference type="Proteomes" id="UP000755551"/>
    </source>
</evidence>
<protein>
    <submittedName>
        <fullName evidence="2">Metallophosphoesterase</fullName>
    </submittedName>
</protein>
<dbReference type="PROSITE" id="PS00125">
    <property type="entry name" value="SER_THR_PHOSPHATASE"/>
    <property type="match status" value="1"/>
</dbReference>
<proteinExistence type="predicted"/>
<evidence type="ECO:0000259" key="1">
    <source>
        <dbReference type="PROSITE" id="PS00125"/>
    </source>
</evidence>
<reference evidence="2 3" key="1">
    <citation type="submission" date="2021-06" db="EMBL/GenBank/DDBJ databases">
        <title>Bacterium isolated from marine sediment.</title>
        <authorList>
            <person name="Zhu K.-L."/>
            <person name="Du Z.-J."/>
            <person name="Liang Q.-Y."/>
        </authorList>
    </citation>
    <scope>NUCLEOTIDE SEQUENCE [LARGE SCALE GENOMIC DNA]</scope>
    <source>
        <strain evidence="2 3">A346</strain>
    </source>
</reference>
<comment type="caution">
    <text evidence="2">The sequence shown here is derived from an EMBL/GenBank/DDBJ whole genome shotgun (WGS) entry which is preliminary data.</text>
</comment>
<gene>
    <name evidence="2" type="ORF">KTN04_01765</name>
</gene>